<protein>
    <submittedName>
        <fullName evidence="2">Uncharacterized protein</fullName>
    </submittedName>
</protein>
<name>A0A195CL53_9HYME</name>
<gene>
    <name evidence="2" type="ORF">ALC62_07638</name>
</gene>
<dbReference type="Proteomes" id="UP000078542">
    <property type="component" value="Unassembled WGS sequence"/>
</dbReference>
<dbReference type="AlphaFoldDB" id="A0A195CL53"/>
<proteinExistence type="predicted"/>
<keyword evidence="3" id="KW-1185">Reference proteome</keyword>
<evidence type="ECO:0000256" key="1">
    <source>
        <dbReference type="SAM" id="MobiDB-lite"/>
    </source>
</evidence>
<evidence type="ECO:0000313" key="3">
    <source>
        <dbReference type="Proteomes" id="UP000078542"/>
    </source>
</evidence>
<dbReference type="EMBL" id="KQ977600">
    <property type="protein sequence ID" value="KYN01456.1"/>
    <property type="molecule type" value="Genomic_DNA"/>
</dbReference>
<sequence>MEREWGARRGRETTEKQHDATRKANVEVREDARLKVFGIDGTGKSEREVKETKEKETGIDSVPRYEARRNNMRRRTASTRSRIGVAGAVPTSLLPHSGAPIAAWATPISPTAMATSCDNGVRQNNWSHVPTDATPVANTTALLAQLVNIGASDVKPTRCNSD</sequence>
<organism evidence="2 3">
    <name type="scientific">Cyphomyrmex costatus</name>
    <dbReference type="NCBI Taxonomy" id="456900"/>
    <lineage>
        <taxon>Eukaryota</taxon>
        <taxon>Metazoa</taxon>
        <taxon>Ecdysozoa</taxon>
        <taxon>Arthropoda</taxon>
        <taxon>Hexapoda</taxon>
        <taxon>Insecta</taxon>
        <taxon>Pterygota</taxon>
        <taxon>Neoptera</taxon>
        <taxon>Endopterygota</taxon>
        <taxon>Hymenoptera</taxon>
        <taxon>Apocrita</taxon>
        <taxon>Aculeata</taxon>
        <taxon>Formicoidea</taxon>
        <taxon>Formicidae</taxon>
        <taxon>Myrmicinae</taxon>
        <taxon>Cyphomyrmex</taxon>
    </lineage>
</organism>
<reference evidence="2 3" key="1">
    <citation type="submission" date="2016-03" db="EMBL/GenBank/DDBJ databases">
        <title>Cyphomyrmex costatus WGS genome.</title>
        <authorList>
            <person name="Nygaard S."/>
            <person name="Hu H."/>
            <person name="Boomsma J."/>
            <person name="Zhang G."/>
        </authorList>
    </citation>
    <scope>NUCLEOTIDE SEQUENCE [LARGE SCALE GENOMIC DNA]</scope>
    <source>
        <strain evidence="2">MS0001</strain>
        <tissue evidence="2">Whole body</tissue>
    </source>
</reference>
<feature type="region of interest" description="Disordered" evidence="1">
    <location>
        <begin position="1"/>
        <end position="27"/>
    </location>
</feature>
<accession>A0A195CL53</accession>
<evidence type="ECO:0000313" key="2">
    <source>
        <dbReference type="EMBL" id="KYN01456.1"/>
    </source>
</evidence>